<gene>
    <name evidence="2" type="ORF">J2Z69_002404</name>
</gene>
<dbReference type="InterPro" id="IPR036388">
    <property type="entry name" value="WH-like_DNA-bd_sf"/>
</dbReference>
<dbReference type="SUPFAM" id="SSF46785">
    <property type="entry name" value="Winged helix' DNA-binding domain"/>
    <property type="match status" value="1"/>
</dbReference>
<name>A0ABS4JJT0_9BACL</name>
<dbReference type="EMBL" id="JAGGLD010000003">
    <property type="protein sequence ID" value="MBP2001361.1"/>
    <property type="molecule type" value="Genomic_DNA"/>
</dbReference>
<dbReference type="Proteomes" id="UP001519288">
    <property type="component" value="Unassembled WGS sequence"/>
</dbReference>
<sequence>MSLQIFILGTLSEGDHHPYDLKKKVLKPLEKTISINDGTLYYNFEVLLKKGYIQKKDVIQTENRPEKTTYGITDLGRQALQEEIYAAFQKCTDIKSLYSSLVFLDKVDATKLAYLIEEAITKLQKRATLIEDTDPTFPDVMPKKQKPIQLIADHAYHAVQNDIAWLKKVLAYVRE</sequence>
<proteinExistence type="predicted"/>
<keyword evidence="2" id="KW-0238">DNA-binding</keyword>
<dbReference type="Pfam" id="PF03551">
    <property type="entry name" value="PadR"/>
    <property type="match status" value="1"/>
</dbReference>
<organism evidence="2 3">
    <name type="scientific">Paenibacillus shirakamiensis</name>
    <dbReference type="NCBI Taxonomy" id="1265935"/>
    <lineage>
        <taxon>Bacteria</taxon>
        <taxon>Bacillati</taxon>
        <taxon>Bacillota</taxon>
        <taxon>Bacilli</taxon>
        <taxon>Bacillales</taxon>
        <taxon>Paenibacillaceae</taxon>
        <taxon>Paenibacillus</taxon>
    </lineage>
</organism>
<dbReference type="RefSeq" id="WP_209862504.1">
    <property type="nucleotide sequence ID" value="NZ_JAGGLD010000003.1"/>
</dbReference>
<dbReference type="InterPro" id="IPR005149">
    <property type="entry name" value="Tscrpt_reg_PadR_N"/>
</dbReference>
<dbReference type="PANTHER" id="PTHR33169:SF14">
    <property type="entry name" value="TRANSCRIPTIONAL REGULATOR RV3488"/>
    <property type="match status" value="1"/>
</dbReference>
<keyword evidence="3" id="KW-1185">Reference proteome</keyword>
<dbReference type="InterPro" id="IPR052509">
    <property type="entry name" value="Metal_resp_DNA-bind_regulator"/>
</dbReference>
<dbReference type="Gene3D" id="1.10.10.10">
    <property type="entry name" value="Winged helix-like DNA-binding domain superfamily/Winged helix DNA-binding domain"/>
    <property type="match status" value="1"/>
</dbReference>
<dbReference type="PANTHER" id="PTHR33169">
    <property type="entry name" value="PADR-FAMILY TRANSCRIPTIONAL REGULATOR"/>
    <property type="match status" value="1"/>
</dbReference>
<reference evidence="2 3" key="1">
    <citation type="submission" date="2021-03" db="EMBL/GenBank/DDBJ databases">
        <title>Genomic Encyclopedia of Type Strains, Phase IV (KMG-IV): sequencing the most valuable type-strain genomes for metagenomic binning, comparative biology and taxonomic classification.</title>
        <authorList>
            <person name="Goeker M."/>
        </authorList>
    </citation>
    <scope>NUCLEOTIDE SEQUENCE [LARGE SCALE GENOMIC DNA]</scope>
    <source>
        <strain evidence="2 3">DSM 26806</strain>
    </source>
</reference>
<dbReference type="InterPro" id="IPR036390">
    <property type="entry name" value="WH_DNA-bd_sf"/>
</dbReference>
<comment type="caution">
    <text evidence="2">The sequence shown here is derived from an EMBL/GenBank/DDBJ whole genome shotgun (WGS) entry which is preliminary data.</text>
</comment>
<protein>
    <submittedName>
        <fullName evidence="2">DNA-binding PadR family transcriptional regulator</fullName>
    </submittedName>
</protein>
<evidence type="ECO:0000313" key="3">
    <source>
        <dbReference type="Proteomes" id="UP001519288"/>
    </source>
</evidence>
<accession>A0ABS4JJT0</accession>
<evidence type="ECO:0000259" key="1">
    <source>
        <dbReference type="Pfam" id="PF03551"/>
    </source>
</evidence>
<feature type="domain" description="Transcription regulator PadR N-terminal" evidence="1">
    <location>
        <begin position="7"/>
        <end position="82"/>
    </location>
</feature>
<evidence type="ECO:0000313" key="2">
    <source>
        <dbReference type="EMBL" id="MBP2001361.1"/>
    </source>
</evidence>
<dbReference type="GO" id="GO:0003677">
    <property type="term" value="F:DNA binding"/>
    <property type="evidence" value="ECO:0007669"/>
    <property type="project" value="UniProtKB-KW"/>
</dbReference>